<dbReference type="SUPFAM" id="SSF103025">
    <property type="entry name" value="Folate-binding domain"/>
    <property type="match status" value="1"/>
</dbReference>
<dbReference type="InterPro" id="IPR041117">
    <property type="entry name" value="SoxA_A3"/>
</dbReference>
<dbReference type="Pfam" id="PF07992">
    <property type="entry name" value="Pyr_redox_2"/>
    <property type="match status" value="1"/>
</dbReference>
<sequence length="1018" mass="108914">MPDSLAPNLSVAAVNEPFRTRSGGRIDRAKPLSFSFDGQTYSGVAGDTLASALLAHGVHLMGRSFKYHRPRGVMTAGSDEPNALVTVSRDAGRTAPNLRATQVELYEGLSAISQNRFPSLQFDVGGINDHFAALLPAGFYYKTFMWPRSFWDRVYEPVIRASAGLGKVPTAPDPDRYLQRNAHCEVLVIGAGPAGLTAALAAAESGLRVILCDEQSELGGSLLADTTSMIAGKPARVWLTETLAELATFSNVTLLPRTTGFGYYPHNHVGLVERVTDHLASPDSAQPRERMWQVRAKEVVLATGAFERPLTFPENDRPGIMLADAATTFVNRYGVKPGKRAVIAAANDSGYRAALALAEAGVEIAMIADLRRNPSGSGYDAARRAGLSIETGKTIAGTSGKMRVDGASIASVGEDGKVWNTQDIGCDLLLMAGGWTPTLHLYSQSLSKLKWDDAIQAYVPGAVAASQALRAAGAASGAYGLDAALSTGFKAGAEAAVAAGGDGVTTRVFVTISAEADASTFLGAMPHNRDANRVRAFVDFQNDSTAKDLKLAVREGFRSVEHAKRYTTTGMATDQGKTSNMPMLGVMAQAQGKTIPEIGFTTFRPPFTPTTFGNFAGAARGDLFDPIRRTAIHHWAEGQGAVFEDVGQWKRARYFPRQGEDMHAAVARECKAVRSALGIFDASTLGKIEVVGPDAAEFMNRMYINPWTKLGVGRCRYGVMLREDGFVYDDGVVGRIAEDRFHVTTTTGGAASVLNMMEDYLQTEWPGLNVWLTSATEQWAVIALQGPKAREVLAPFVEGIDLSPAAFPHMAIAEGRICGVKTRLFRVSFTGELGFEINVPPSAARRVWEALYAEGRKHSITPYGTETMHVLRAEKGFIIVGQETDGTATPDDVGLTWAIGKAKKDFVGKRSLARPGMTDPKRKQLVGLLSVDNRTVLEEGAQIVADPKQPKPMTVLGHVTSSYMSAALGHPIALALVEAGRSRMGETLQVLVPGKGSVAVKLVSPVFYDAEGASLDAV</sequence>
<evidence type="ECO:0000259" key="6">
    <source>
        <dbReference type="Pfam" id="PF17806"/>
    </source>
</evidence>
<proteinExistence type="inferred from homology"/>
<feature type="domain" description="FAD/NAD(P)-binding" evidence="4">
    <location>
        <begin position="185"/>
        <end position="456"/>
    </location>
</feature>
<dbReference type="InterPro" id="IPR006277">
    <property type="entry name" value="Sarcosine_oxidase_asu"/>
</dbReference>
<dbReference type="PANTHER" id="PTHR43757:SF2">
    <property type="entry name" value="AMINOMETHYLTRANSFERASE, MITOCHONDRIAL"/>
    <property type="match status" value="1"/>
</dbReference>
<dbReference type="Pfam" id="PF01571">
    <property type="entry name" value="GCV_T"/>
    <property type="match status" value="1"/>
</dbReference>
<dbReference type="AlphaFoldDB" id="A0A963Z306"/>
<dbReference type="InterPro" id="IPR028896">
    <property type="entry name" value="GcvT/YgfZ/DmdA"/>
</dbReference>
<evidence type="ECO:0000259" key="5">
    <source>
        <dbReference type="Pfam" id="PF08669"/>
    </source>
</evidence>
<dbReference type="SUPFAM" id="SSF101790">
    <property type="entry name" value="Aminomethyltransferase beta-barrel domain"/>
    <property type="match status" value="1"/>
</dbReference>
<comment type="caution">
    <text evidence="7">The sequence shown here is derived from an EMBL/GenBank/DDBJ whole genome shotgun (WGS) entry which is preliminary data.</text>
</comment>
<dbReference type="InterPro" id="IPR041854">
    <property type="entry name" value="BFD-like_2Fe2S-bd_dom_sf"/>
</dbReference>
<dbReference type="InterPro" id="IPR013977">
    <property type="entry name" value="GcvT_C"/>
</dbReference>
<dbReference type="InterPro" id="IPR006222">
    <property type="entry name" value="GCVT_N"/>
</dbReference>
<accession>A0A963Z306</accession>
<comment type="similarity">
    <text evidence="1">Belongs to the GcvT family.</text>
</comment>
<feature type="domain" description="Aminomethyltransferase C-terminal" evidence="5">
    <location>
        <begin position="923"/>
        <end position="1009"/>
    </location>
</feature>
<dbReference type="RefSeq" id="WP_227308485.1">
    <property type="nucleotide sequence ID" value="NZ_JAESVA010000005.1"/>
</dbReference>
<dbReference type="Gene3D" id="3.10.20.440">
    <property type="entry name" value="2Fe-2S iron-sulphur cluster binding domain, sarcosine oxidase, alpha subunit, N-terminal domain"/>
    <property type="match status" value="1"/>
</dbReference>
<name>A0A963Z306_9PROT</name>
<dbReference type="PANTHER" id="PTHR43757">
    <property type="entry name" value="AMINOMETHYLTRANSFERASE"/>
    <property type="match status" value="1"/>
</dbReference>
<protein>
    <submittedName>
        <fullName evidence="7">Sarcosine oxidase subunit alpha family protein</fullName>
    </submittedName>
</protein>
<reference evidence="7 8" key="1">
    <citation type="journal article" date="2021" name="Microorganisms">
        <title>Acidisoma silvae sp. nov. and Acidisomacellulosilytica sp. nov., Two Acidophilic Bacteria Isolated from Decaying Wood, Hydrolyzing Cellulose and Producing Poly-3-hydroxybutyrate.</title>
        <authorList>
            <person name="Mieszkin S."/>
            <person name="Pouder E."/>
            <person name="Uroz S."/>
            <person name="Simon-Colin C."/>
            <person name="Alain K."/>
        </authorList>
    </citation>
    <scope>NUCLEOTIDE SEQUENCE [LARGE SCALE GENOMIC DNA]</scope>
    <source>
        <strain evidence="7 8">HW T5.17</strain>
    </source>
</reference>
<keyword evidence="2" id="KW-0560">Oxidoreductase</keyword>
<dbReference type="Pfam" id="PF17806">
    <property type="entry name" value="SO_alpha_A3"/>
    <property type="match status" value="1"/>
</dbReference>
<dbReference type="GO" id="GO:0008115">
    <property type="term" value="F:sarcosine oxidase activity"/>
    <property type="evidence" value="ECO:0007669"/>
    <property type="project" value="InterPro"/>
</dbReference>
<dbReference type="Pfam" id="PF13510">
    <property type="entry name" value="Fer2_4"/>
    <property type="match status" value="1"/>
</dbReference>
<dbReference type="InterPro" id="IPR042204">
    <property type="entry name" value="2Fe-2S-bd_N"/>
</dbReference>
<feature type="domain" description="GCVT N-terminal" evidence="3">
    <location>
        <begin position="632"/>
        <end position="903"/>
    </location>
</feature>
<dbReference type="Gene3D" id="3.30.1360.120">
    <property type="entry name" value="Probable tRNA modification gtpase trme, domain 1"/>
    <property type="match status" value="1"/>
</dbReference>
<dbReference type="InterPro" id="IPR036188">
    <property type="entry name" value="FAD/NAD-bd_sf"/>
</dbReference>
<evidence type="ECO:0000256" key="1">
    <source>
        <dbReference type="ARBA" id="ARBA00008609"/>
    </source>
</evidence>
<dbReference type="Pfam" id="PF08669">
    <property type="entry name" value="GCV_T_C"/>
    <property type="match status" value="1"/>
</dbReference>
<dbReference type="PRINTS" id="PR00368">
    <property type="entry name" value="FADPNR"/>
</dbReference>
<dbReference type="Gene3D" id="1.10.10.1100">
    <property type="entry name" value="BFD-like [2Fe-2S]-binding domain"/>
    <property type="match status" value="1"/>
</dbReference>
<dbReference type="InterPro" id="IPR029043">
    <property type="entry name" value="GcvT/YgfZ_C"/>
</dbReference>
<evidence type="ECO:0000259" key="4">
    <source>
        <dbReference type="Pfam" id="PF07992"/>
    </source>
</evidence>
<dbReference type="Proteomes" id="UP000721844">
    <property type="component" value="Unassembled WGS sequence"/>
</dbReference>
<dbReference type="PRINTS" id="PR00469">
    <property type="entry name" value="PNDRDTASEII"/>
</dbReference>
<organism evidence="7 8">
    <name type="scientific">Acidisoma cellulosilyticum</name>
    <dbReference type="NCBI Taxonomy" id="2802395"/>
    <lineage>
        <taxon>Bacteria</taxon>
        <taxon>Pseudomonadati</taxon>
        <taxon>Pseudomonadota</taxon>
        <taxon>Alphaproteobacteria</taxon>
        <taxon>Acetobacterales</taxon>
        <taxon>Acidocellaceae</taxon>
        <taxon>Acidisoma</taxon>
    </lineage>
</organism>
<evidence type="ECO:0000256" key="2">
    <source>
        <dbReference type="ARBA" id="ARBA00023002"/>
    </source>
</evidence>
<evidence type="ECO:0000259" key="3">
    <source>
        <dbReference type="Pfam" id="PF01571"/>
    </source>
</evidence>
<dbReference type="EMBL" id="JAESVA010000005">
    <property type="protein sequence ID" value="MCB8881824.1"/>
    <property type="molecule type" value="Genomic_DNA"/>
</dbReference>
<feature type="domain" description="SoxA A3" evidence="6">
    <location>
        <begin position="535"/>
        <end position="617"/>
    </location>
</feature>
<dbReference type="SUPFAM" id="SSF51905">
    <property type="entry name" value="FAD/NAD(P)-binding domain"/>
    <property type="match status" value="1"/>
</dbReference>
<dbReference type="PIRSF" id="PIRSF037980">
    <property type="entry name" value="SoxA"/>
    <property type="match status" value="1"/>
</dbReference>
<keyword evidence="8" id="KW-1185">Reference proteome</keyword>
<dbReference type="InterPro" id="IPR023753">
    <property type="entry name" value="FAD/NAD-binding_dom"/>
</dbReference>
<dbReference type="NCBIfam" id="TIGR01372">
    <property type="entry name" value="soxA"/>
    <property type="match status" value="1"/>
</dbReference>
<gene>
    <name evidence="7" type="ORF">ACELLULO517_16370</name>
</gene>
<dbReference type="InterPro" id="IPR027266">
    <property type="entry name" value="TrmE/GcvT-like"/>
</dbReference>
<dbReference type="Gene3D" id="3.50.50.60">
    <property type="entry name" value="FAD/NAD(P)-binding domain"/>
    <property type="match status" value="1"/>
</dbReference>
<evidence type="ECO:0000313" key="8">
    <source>
        <dbReference type="Proteomes" id="UP000721844"/>
    </source>
</evidence>
<dbReference type="GO" id="GO:0046653">
    <property type="term" value="P:tetrahydrofolate metabolic process"/>
    <property type="evidence" value="ECO:0007669"/>
    <property type="project" value="InterPro"/>
</dbReference>
<evidence type="ECO:0000313" key="7">
    <source>
        <dbReference type="EMBL" id="MCB8881824.1"/>
    </source>
</evidence>